<protein>
    <submittedName>
        <fullName evidence="3">Uncharacterized protein</fullName>
    </submittedName>
</protein>
<sequence length="104" mass="10644">MVRVLIAAVILAVSSGSASAQLYNPLETTSDSRARHSAENYDTYRSRGNDAPLGGYSHPMGDPSPSGTLTPGYGSSGSGYGSSPLQSGNSQGGYGSNNRGSRGW</sequence>
<evidence type="ECO:0000256" key="1">
    <source>
        <dbReference type="SAM" id="MobiDB-lite"/>
    </source>
</evidence>
<dbReference type="STRING" id="1150626.PHAMO_180086"/>
<evidence type="ECO:0000313" key="3">
    <source>
        <dbReference type="EMBL" id="CCG40117.1"/>
    </source>
</evidence>
<keyword evidence="4" id="KW-1185">Reference proteome</keyword>
<proteinExistence type="predicted"/>
<name>H8FP29_MAGML</name>
<evidence type="ECO:0000256" key="2">
    <source>
        <dbReference type="SAM" id="SignalP"/>
    </source>
</evidence>
<feature type="region of interest" description="Disordered" evidence="1">
    <location>
        <begin position="21"/>
        <end position="104"/>
    </location>
</feature>
<dbReference type="EMBL" id="CAHP01000010">
    <property type="protein sequence ID" value="CCG40117.1"/>
    <property type="molecule type" value="Genomic_DNA"/>
</dbReference>
<feature type="compositionally biased region" description="Basic and acidic residues" evidence="1">
    <location>
        <begin position="30"/>
        <end position="48"/>
    </location>
</feature>
<feature type="chain" id="PRO_5003611499" evidence="2">
    <location>
        <begin position="21"/>
        <end position="104"/>
    </location>
</feature>
<reference evidence="3 4" key="1">
    <citation type="journal article" date="2012" name="J. Bacteriol.">
        <title>Draft Genome Sequence of the Purple Photosynthetic Bacterium Phaeospirillum molischianum DSM120, a Particularly Versatile Bacterium.</title>
        <authorList>
            <person name="Duquesne K."/>
            <person name="Prima V."/>
            <person name="Ji B."/>
            <person name="Rouy Z."/>
            <person name="Medigue C."/>
            <person name="Talla E."/>
            <person name="Sturgis J.N."/>
        </authorList>
    </citation>
    <scope>NUCLEOTIDE SEQUENCE [LARGE SCALE GENOMIC DNA]</scope>
    <source>
        <strain evidence="4">DSM120</strain>
    </source>
</reference>
<keyword evidence="2" id="KW-0732">Signal</keyword>
<evidence type="ECO:0000313" key="4">
    <source>
        <dbReference type="Proteomes" id="UP000004169"/>
    </source>
</evidence>
<accession>H8FP29</accession>
<dbReference type="Proteomes" id="UP000004169">
    <property type="component" value="Unassembled WGS sequence"/>
</dbReference>
<organism evidence="3 4">
    <name type="scientific">Magnetospirillum molischianum DSM 120</name>
    <dbReference type="NCBI Taxonomy" id="1150626"/>
    <lineage>
        <taxon>Bacteria</taxon>
        <taxon>Pseudomonadati</taxon>
        <taxon>Pseudomonadota</taxon>
        <taxon>Alphaproteobacteria</taxon>
        <taxon>Rhodospirillales</taxon>
        <taxon>Rhodospirillaceae</taxon>
        <taxon>Magnetospirillum</taxon>
    </lineage>
</organism>
<gene>
    <name evidence="3" type="ORF">PHAMO_180086</name>
</gene>
<dbReference type="AlphaFoldDB" id="H8FP29"/>
<feature type="signal peptide" evidence="2">
    <location>
        <begin position="1"/>
        <end position="20"/>
    </location>
</feature>
<comment type="caution">
    <text evidence="3">The sequence shown here is derived from an EMBL/GenBank/DDBJ whole genome shotgun (WGS) entry which is preliminary data.</text>
</comment>
<feature type="compositionally biased region" description="Low complexity" evidence="1">
    <location>
        <begin position="63"/>
        <end position="73"/>
    </location>
</feature>